<dbReference type="Proteomes" id="UP000007435">
    <property type="component" value="Chromosome"/>
</dbReference>
<name>E4RXY3_LEAB4</name>
<dbReference type="EMBL" id="CP002305">
    <property type="protein sequence ID" value="ADQ19080.1"/>
    <property type="molecule type" value="Genomic_DNA"/>
</dbReference>
<dbReference type="KEGG" id="lby:Lbys_3431"/>
<feature type="compositionally biased region" description="Basic residues" evidence="2">
    <location>
        <begin position="154"/>
        <end position="165"/>
    </location>
</feature>
<dbReference type="InterPro" id="IPR050330">
    <property type="entry name" value="Bact_OuterMem_StrucFunc"/>
</dbReference>
<dbReference type="AlphaFoldDB" id="E4RXY3"/>
<dbReference type="eggNOG" id="COG2885">
    <property type="taxonomic scope" value="Bacteria"/>
</dbReference>
<dbReference type="STRING" id="649349.Lbys_3431"/>
<reference evidence="4 5" key="2">
    <citation type="journal article" date="2011" name="Stand. Genomic Sci.">
        <title>Complete genome sequence of Leadbetterella byssophila type strain (4M15).</title>
        <authorList>
            <person name="Abt B."/>
            <person name="Teshima H."/>
            <person name="Lucas S."/>
            <person name="Lapidus A."/>
            <person name="Del Rio T.G."/>
            <person name="Nolan M."/>
            <person name="Tice H."/>
            <person name="Cheng J.F."/>
            <person name="Pitluck S."/>
            <person name="Liolios K."/>
            <person name="Pagani I."/>
            <person name="Ivanova N."/>
            <person name="Mavromatis K."/>
            <person name="Pati A."/>
            <person name="Tapia R."/>
            <person name="Han C."/>
            <person name="Goodwin L."/>
            <person name="Chen A."/>
            <person name="Palaniappan K."/>
            <person name="Land M."/>
            <person name="Hauser L."/>
            <person name="Chang Y.J."/>
            <person name="Jeffries C.D."/>
            <person name="Rohde M."/>
            <person name="Goker M."/>
            <person name="Tindall B.J."/>
            <person name="Detter J.C."/>
            <person name="Woyke T."/>
            <person name="Bristow J."/>
            <person name="Eisen J.A."/>
            <person name="Markowitz V."/>
            <person name="Hugenholtz P."/>
            <person name="Klenk H.P."/>
            <person name="Kyrpides N.C."/>
        </authorList>
    </citation>
    <scope>NUCLEOTIDE SEQUENCE [LARGE SCALE GENOMIC DNA]</scope>
    <source>
        <strain evidence="5">DSM 17132 / JCM 16389 / KACC 11308 / NBRC 106382 / 4M15</strain>
    </source>
</reference>
<dbReference type="InterPro" id="IPR036737">
    <property type="entry name" value="OmpA-like_sf"/>
</dbReference>
<dbReference type="PANTHER" id="PTHR30329">
    <property type="entry name" value="STATOR ELEMENT OF FLAGELLAR MOTOR COMPLEX"/>
    <property type="match status" value="1"/>
</dbReference>
<dbReference type="CDD" id="cd07185">
    <property type="entry name" value="OmpA_C-like"/>
    <property type="match status" value="1"/>
</dbReference>
<dbReference type="RefSeq" id="WP_013410104.1">
    <property type="nucleotide sequence ID" value="NC_014655.1"/>
</dbReference>
<evidence type="ECO:0000256" key="2">
    <source>
        <dbReference type="SAM" id="MobiDB-lite"/>
    </source>
</evidence>
<feature type="domain" description="OmpA-like" evidence="3">
    <location>
        <begin position="47"/>
        <end position="165"/>
    </location>
</feature>
<evidence type="ECO:0000256" key="1">
    <source>
        <dbReference type="PROSITE-ProRule" id="PRU00473"/>
    </source>
</evidence>
<keyword evidence="5" id="KW-1185">Reference proteome</keyword>
<dbReference type="InterPro" id="IPR006665">
    <property type="entry name" value="OmpA-like"/>
</dbReference>
<dbReference type="HOGENOM" id="CLU_1608786_0_0_10"/>
<sequence length="165" mass="18637">MIRFLAILISAILYCILWNTYRKPLCDIDRDVVLEVPAVAPAPEPTEVEKLLFEPLDIYFQSASLEIIRTPQLEEWLSLAKNYLEENPGERLVLTGHTDNEGTEESNLNLSLERGNRVKEILSAEGFSAESLEVEGKGQSEPIAGNDTPEGMQKNRRVSIRLLKR</sequence>
<dbReference type="GO" id="GO:0016020">
    <property type="term" value="C:membrane"/>
    <property type="evidence" value="ECO:0007669"/>
    <property type="project" value="UniProtKB-UniRule"/>
</dbReference>
<proteinExistence type="predicted"/>
<accession>E4RXY3</accession>
<protein>
    <submittedName>
        <fullName evidence="4">OmpA/MotB domain protein</fullName>
    </submittedName>
</protein>
<evidence type="ECO:0000259" key="3">
    <source>
        <dbReference type="PROSITE" id="PS51123"/>
    </source>
</evidence>
<dbReference type="PANTHER" id="PTHR30329:SF21">
    <property type="entry name" value="LIPOPROTEIN YIAD-RELATED"/>
    <property type="match status" value="1"/>
</dbReference>
<dbReference type="Gene3D" id="3.30.1330.60">
    <property type="entry name" value="OmpA-like domain"/>
    <property type="match status" value="1"/>
</dbReference>
<evidence type="ECO:0000313" key="5">
    <source>
        <dbReference type="Proteomes" id="UP000007435"/>
    </source>
</evidence>
<reference key="1">
    <citation type="submission" date="2010-11" db="EMBL/GenBank/DDBJ databases">
        <title>The complete genome of Leadbetterella byssophila DSM 17132.</title>
        <authorList>
            <consortium name="US DOE Joint Genome Institute (JGI-PGF)"/>
            <person name="Lucas S."/>
            <person name="Copeland A."/>
            <person name="Lapidus A."/>
            <person name="Glavina del Rio T."/>
            <person name="Dalin E."/>
            <person name="Tice H."/>
            <person name="Bruce D."/>
            <person name="Goodwin L."/>
            <person name="Pitluck S."/>
            <person name="Kyrpides N."/>
            <person name="Mavromatis K."/>
            <person name="Ivanova N."/>
            <person name="Teshima H."/>
            <person name="Brettin T."/>
            <person name="Detter J.C."/>
            <person name="Han C."/>
            <person name="Tapia R."/>
            <person name="Land M."/>
            <person name="Hauser L."/>
            <person name="Markowitz V."/>
            <person name="Cheng J.-F."/>
            <person name="Hugenholtz P."/>
            <person name="Woyke T."/>
            <person name="Wu D."/>
            <person name="Tindall B."/>
            <person name="Pomrenke H.G."/>
            <person name="Brambilla E."/>
            <person name="Klenk H.-P."/>
            <person name="Eisen J.A."/>
        </authorList>
    </citation>
    <scope>NUCLEOTIDE SEQUENCE [LARGE SCALE GENOMIC DNA]</scope>
    <source>
        <strain>DSM 17132</strain>
    </source>
</reference>
<keyword evidence="1" id="KW-0472">Membrane</keyword>
<feature type="region of interest" description="Disordered" evidence="2">
    <location>
        <begin position="130"/>
        <end position="165"/>
    </location>
</feature>
<dbReference type="PROSITE" id="PS51123">
    <property type="entry name" value="OMPA_2"/>
    <property type="match status" value="1"/>
</dbReference>
<dbReference type="SUPFAM" id="SSF103088">
    <property type="entry name" value="OmpA-like"/>
    <property type="match status" value="1"/>
</dbReference>
<evidence type="ECO:0000313" key="4">
    <source>
        <dbReference type="EMBL" id="ADQ19080.1"/>
    </source>
</evidence>
<dbReference type="Pfam" id="PF00691">
    <property type="entry name" value="OmpA"/>
    <property type="match status" value="1"/>
</dbReference>
<gene>
    <name evidence="4" type="ordered locus">Lbys_3431</name>
</gene>
<dbReference type="OrthoDB" id="9763897at2"/>
<organism evidence="4 5">
    <name type="scientific">Leadbetterella byssophila (strain DSM 17132 / JCM 16389 / KACC 11308 / NBRC 106382 / 4M15)</name>
    <dbReference type="NCBI Taxonomy" id="649349"/>
    <lineage>
        <taxon>Bacteria</taxon>
        <taxon>Pseudomonadati</taxon>
        <taxon>Bacteroidota</taxon>
        <taxon>Cytophagia</taxon>
        <taxon>Cytophagales</taxon>
        <taxon>Leadbetterellaceae</taxon>
        <taxon>Leadbetterella</taxon>
    </lineage>
</organism>